<dbReference type="KEGG" id="bmic:BmR1_04g06350"/>
<reference evidence="2 3" key="1">
    <citation type="journal article" date="2012" name="Nucleic Acids Res.">
        <title>Sequencing of the smallest Apicomplexan genome from the human pathogen Babesia microti.</title>
        <authorList>
            <person name="Cornillot E."/>
            <person name="Hadj-Kaddour K."/>
            <person name="Dassouli A."/>
            <person name="Noel B."/>
            <person name="Ranwez V."/>
            <person name="Vacherie B."/>
            <person name="Augagneur Y."/>
            <person name="Bres V."/>
            <person name="Duclos A."/>
            <person name="Randazzo S."/>
            <person name="Carcy B."/>
            <person name="Debierre-Grockiego F."/>
            <person name="Delbecq S."/>
            <person name="Moubri-Menage K."/>
            <person name="Shams-Eldin H."/>
            <person name="Usmani-Brown S."/>
            <person name="Bringaud F."/>
            <person name="Wincker P."/>
            <person name="Vivares C.P."/>
            <person name="Schwarz R.T."/>
            <person name="Schetters T.P."/>
            <person name="Krause P.J."/>
            <person name="Gorenflot A."/>
            <person name="Berry V."/>
            <person name="Barbe V."/>
            <person name="Ben Mamoun C."/>
        </authorList>
    </citation>
    <scope>NUCLEOTIDE SEQUENCE [LARGE SCALE GENOMIC DNA]</scope>
    <source>
        <strain evidence="2 3">RI</strain>
    </source>
</reference>
<dbReference type="Proteomes" id="UP000002899">
    <property type="component" value="Chromosome IV"/>
</dbReference>
<name>I7IHA4_BABMR</name>
<dbReference type="EMBL" id="LN871599">
    <property type="protein sequence ID" value="CCF75467.1"/>
    <property type="molecule type" value="Genomic_DNA"/>
</dbReference>
<keyword evidence="3" id="KW-1185">Reference proteome</keyword>
<sequence length="276" mass="31555">MLNDSSTASLYKCLNVSNYAKVAVPVARNVTISPSTSLVSSTGDSSTCQDDSVTIDGNDSTYYESINDVTYESYFKHRKNVINKLGSETCRGKICKNCDKLMRQVTNLKEQLYCDWNNRIKPLHDSIAVKQDIIDCYKKQIECYKLELDKSREEISELKDRLKFSQQLIEQNINAVKLKQQECDNTKILLESALNSLNIERYNVNNHSCHNKHIKSHKIEPKNMSNIANNTHDQYGNVCGELVSKSSTRYATRRNIGDKKNSHCKYSESVDLEIFN</sequence>
<dbReference type="AlphaFoldDB" id="I7IHA4"/>
<accession>I7IHA4</accession>
<reference evidence="2 3" key="2">
    <citation type="journal article" date="2013" name="PLoS ONE">
        <title>Whole genome mapping and re-organization of the nuclear and mitochondrial genomes of Babesia microti isolates.</title>
        <authorList>
            <person name="Cornillot E."/>
            <person name="Dassouli A."/>
            <person name="Garg A."/>
            <person name="Pachikara N."/>
            <person name="Randazzo S."/>
            <person name="Depoix D."/>
            <person name="Carcy B."/>
            <person name="Delbecq S."/>
            <person name="Frutos R."/>
            <person name="Silva J.C."/>
            <person name="Sutton R."/>
            <person name="Krause P.J."/>
            <person name="Mamoun C.B."/>
        </authorList>
    </citation>
    <scope>NUCLEOTIDE SEQUENCE [LARGE SCALE GENOMIC DNA]</scope>
    <source>
        <strain evidence="2 3">RI</strain>
    </source>
</reference>
<organism evidence="2 3">
    <name type="scientific">Babesia microti (strain RI)</name>
    <dbReference type="NCBI Taxonomy" id="1133968"/>
    <lineage>
        <taxon>Eukaryota</taxon>
        <taxon>Sar</taxon>
        <taxon>Alveolata</taxon>
        <taxon>Apicomplexa</taxon>
        <taxon>Aconoidasida</taxon>
        <taxon>Piroplasmida</taxon>
        <taxon>Babesiidae</taxon>
        <taxon>Babesia</taxon>
    </lineage>
</organism>
<dbReference type="VEuPathDB" id="PiroplasmaDB:BmR1_04g06350"/>
<evidence type="ECO:0000313" key="2">
    <source>
        <dbReference type="EMBL" id="CCF75467.1"/>
    </source>
</evidence>
<evidence type="ECO:0000256" key="1">
    <source>
        <dbReference type="SAM" id="Coils"/>
    </source>
</evidence>
<dbReference type="RefSeq" id="XP_012649875.1">
    <property type="nucleotide sequence ID" value="XM_012794421.1"/>
</dbReference>
<reference evidence="2 3" key="3">
    <citation type="journal article" date="2016" name="Sci. Rep.">
        <title>Genome-wide diversity and gene expression profiling of Babesia microti isolates identify polymorphic genes that mediate host-pathogen interactions.</title>
        <authorList>
            <person name="Silva J.C."/>
            <person name="Cornillot E."/>
            <person name="McCracken C."/>
            <person name="Usmani-Brown S."/>
            <person name="Dwivedi A."/>
            <person name="Ifeonu O.O."/>
            <person name="Crabtree J."/>
            <person name="Gotia H.T."/>
            <person name="Virji A.Z."/>
            <person name="Reynes C."/>
            <person name="Colinge J."/>
            <person name="Kumar V."/>
            <person name="Lawres L."/>
            <person name="Pazzi J.E."/>
            <person name="Pablo J.V."/>
            <person name="Hung C."/>
            <person name="Brancato J."/>
            <person name="Kumari P."/>
            <person name="Orvis J."/>
            <person name="Tretina K."/>
            <person name="Chibucos M."/>
            <person name="Ott S."/>
            <person name="Sadzewicz L."/>
            <person name="Sengamalay N."/>
            <person name="Shetty A.C."/>
            <person name="Su Q."/>
            <person name="Tallon L."/>
            <person name="Fraser C.M."/>
            <person name="Frutos R."/>
            <person name="Molina D.M."/>
            <person name="Krause P.J."/>
            <person name="Ben Mamoun C."/>
        </authorList>
    </citation>
    <scope>NUCLEOTIDE SEQUENCE [LARGE SCALE GENOMIC DNA]</scope>
    <source>
        <strain evidence="2 3">RI</strain>
    </source>
</reference>
<keyword evidence="1" id="KW-0175">Coiled coil</keyword>
<feature type="coiled-coil region" evidence="1">
    <location>
        <begin position="134"/>
        <end position="168"/>
    </location>
</feature>
<evidence type="ECO:0000313" key="3">
    <source>
        <dbReference type="Proteomes" id="UP000002899"/>
    </source>
</evidence>
<proteinExistence type="predicted"/>
<dbReference type="GeneID" id="24425914"/>
<protein>
    <submittedName>
        <fullName evidence="2">Uncharacterized protein</fullName>
    </submittedName>
</protein>
<dbReference type="OrthoDB" id="361888at2759"/>